<feature type="signal peptide" evidence="5">
    <location>
        <begin position="1"/>
        <end position="26"/>
    </location>
</feature>
<keyword evidence="2 5" id="KW-0732">Signal</keyword>
<reference evidence="6 7" key="1">
    <citation type="submission" date="2012-05" db="EMBL/GenBank/DDBJ databases">
        <title>Recombination and specialization in a pathogen metapopulation.</title>
        <authorList>
            <person name="Gardiner A."/>
            <person name="Kemen E."/>
            <person name="Schultz-Larsen T."/>
            <person name="MacLean D."/>
            <person name="Van Oosterhout C."/>
            <person name="Jones J.D.G."/>
        </authorList>
    </citation>
    <scope>NUCLEOTIDE SEQUENCE [LARGE SCALE GENOMIC DNA]</scope>
    <source>
        <strain evidence="6 7">Ac Nc2</strain>
    </source>
</reference>
<dbReference type="Pfam" id="PF03198">
    <property type="entry name" value="Glyco_hydro_72"/>
    <property type="match status" value="1"/>
</dbReference>
<comment type="caution">
    <text evidence="6">The sequence shown here is derived from an EMBL/GenBank/DDBJ whole genome shotgun (WGS) entry which is preliminary data.</text>
</comment>
<dbReference type="EMBL" id="CAIX01000225">
    <property type="protein sequence ID" value="CCI10363.1"/>
    <property type="molecule type" value="Genomic_DNA"/>
</dbReference>
<keyword evidence="7" id="KW-1185">Reference proteome</keyword>
<dbReference type="GO" id="GO:0005886">
    <property type="term" value="C:plasma membrane"/>
    <property type="evidence" value="ECO:0007669"/>
    <property type="project" value="TreeGrafter"/>
</dbReference>
<dbReference type="SUPFAM" id="SSF51445">
    <property type="entry name" value="(Trans)glycosidases"/>
    <property type="match status" value="1"/>
</dbReference>
<dbReference type="GO" id="GO:0042124">
    <property type="term" value="F:1,3-beta-glucanosyltransferase activity"/>
    <property type="evidence" value="ECO:0007669"/>
    <property type="project" value="TreeGrafter"/>
</dbReference>
<evidence type="ECO:0000256" key="5">
    <source>
        <dbReference type="SAM" id="SignalP"/>
    </source>
</evidence>
<evidence type="ECO:0000256" key="3">
    <source>
        <dbReference type="ARBA" id="ARBA00023157"/>
    </source>
</evidence>
<keyword evidence="3" id="KW-1015">Disulfide bond</keyword>
<evidence type="ECO:0000256" key="2">
    <source>
        <dbReference type="ARBA" id="ARBA00022729"/>
    </source>
</evidence>
<evidence type="ECO:0000256" key="1">
    <source>
        <dbReference type="ARBA" id="ARBA00007528"/>
    </source>
</evidence>
<evidence type="ECO:0000256" key="4">
    <source>
        <dbReference type="ARBA" id="ARBA00023180"/>
    </source>
</evidence>
<sequence length="489" mass="54063">MQRKTSHRWHLAILLIAGLLSVQNDASLVDPVYFTGNKIFHARTGNEFRIKGMAYQPTPNAGNLSKVTGHDFVTDDNEPVWSAHLKAMIDIGVNTIRLYSVDPSKSHDKFMCACSKAGIYVLIGMSAPCAGCAISTKPAPDCYGPRLLERAQMIYNAFAVYNNVLGFSVGNENNLEKGSVKSAPCVKAFIRDVRNYADSCSGSLRVVPIGLDQADILPRSLWLSYYDCIVDNNAYTRAEWQGLNPYAHCDMKVTDFKEAKGLLVLVKDFNSIGLGNPLIMGEFGCLPDDNTVDGWEAVRNFRDAKWINTEKPLTDNVVGGCVFEFSTELKNRVDKKLAMTRDPGDYGIYQFTPSTCDNVIQKCMLKEKGPEVNNLKEAYTTTPDSTINNNTWKPIRTKALECPKSISIDLPPKPDVKDMKCSTRQPSCDGQKHNAFKKKDKHVKMGDKLDPSKTLDTNVEISSLSSGNKAGLSTISMLLSVAILVFILE</sequence>
<dbReference type="AlphaFoldDB" id="A0A024FTD4"/>
<comment type="similarity">
    <text evidence="1">Belongs to the glycosyl hydrolase 72 family.</text>
</comment>
<evidence type="ECO:0000313" key="7">
    <source>
        <dbReference type="Proteomes" id="UP000053237"/>
    </source>
</evidence>
<dbReference type="Gene3D" id="3.20.20.80">
    <property type="entry name" value="Glycosidases"/>
    <property type="match status" value="1"/>
</dbReference>
<organism evidence="6 7">
    <name type="scientific">Albugo candida</name>
    <dbReference type="NCBI Taxonomy" id="65357"/>
    <lineage>
        <taxon>Eukaryota</taxon>
        <taxon>Sar</taxon>
        <taxon>Stramenopiles</taxon>
        <taxon>Oomycota</taxon>
        <taxon>Peronosporomycetes</taxon>
        <taxon>Albuginales</taxon>
        <taxon>Albuginaceae</taxon>
        <taxon>Albugo</taxon>
    </lineage>
</organism>
<dbReference type="InterPro" id="IPR017853">
    <property type="entry name" value="GH"/>
</dbReference>
<dbReference type="OrthoDB" id="421038at2759"/>
<dbReference type="Proteomes" id="UP000053237">
    <property type="component" value="Unassembled WGS sequence"/>
</dbReference>
<dbReference type="PANTHER" id="PTHR31468:SF2">
    <property type="entry name" value="1,3-BETA-GLUCANOSYLTRANSFERASE GAS1"/>
    <property type="match status" value="1"/>
</dbReference>
<dbReference type="PANTHER" id="PTHR31468">
    <property type="entry name" value="1,3-BETA-GLUCANOSYLTRANSFERASE GAS1"/>
    <property type="match status" value="1"/>
</dbReference>
<dbReference type="GO" id="GO:0034411">
    <property type="term" value="P:cell wall (1-&gt;3)-beta-D-glucan biosynthetic process"/>
    <property type="evidence" value="ECO:0007669"/>
    <property type="project" value="TreeGrafter"/>
</dbReference>
<evidence type="ECO:0008006" key="8">
    <source>
        <dbReference type="Google" id="ProtNLM"/>
    </source>
</evidence>
<proteinExistence type="inferred from homology"/>
<dbReference type="InParanoid" id="A0A024FTD4"/>
<dbReference type="STRING" id="65357.A0A024FTD4"/>
<feature type="chain" id="PRO_5025615495" description="1,3-beta-glucanosyltransferase" evidence="5">
    <location>
        <begin position="27"/>
        <end position="489"/>
    </location>
</feature>
<gene>
    <name evidence="6" type="ORF">BN9_095390</name>
</gene>
<name>A0A024FTD4_9STRA</name>
<accession>A0A024FTD4</accession>
<dbReference type="InterPro" id="IPR004886">
    <property type="entry name" value="Glucanosyltransferase"/>
</dbReference>
<evidence type="ECO:0000313" key="6">
    <source>
        <dbReference type="EMBL" id="CCI10363.1"/>
    </source>
</evidence>
<keyword evidence="4" id="KW-0325">Glycoprotein</keyword>
<protein>
    <recommendedName>
        <fullName evidence="8">1,3-beta-glucanosyltransferase</fullName>
    </recommendedName>
</protein>